<evidence type="ECO:0000313" key="2">
    <source>
        <dbReference type="EMBL" id="SOQ55268.1"/>
    </source>
</evidence>
<keyword evidence="1" id="KW-1133">Transmembrane helix</keyword>
<gene>
    <name evidence="2" type="ORF">SFRICE_040378</name>
</gene>
<sequence length="111" mass="12934">MCYPRKSTPCASLLTPVATNIYFFVYSLPYIILNSAPVIWNHKFLTNCFRLENICTQIICYVSQSVASYALDNTLHAICYHHVENQRGSLVKEHGLFTRDFACSIRRQYYR</sequence>
<organism evidence="2">
    <name type="scientific">Spodoptera frugiperda</name>
    <name type="common">Fall armyworm</name>
    <dbReference type="NCBI Taxonomy" id="7108"/>
    <lineage>
        <taxon>Eukaryota</taxon>
        <taxon>Metazoa</taxon>
        <taxon>Ecdysozoa</taxon>
        <taxon>Arthropoda</taxon>
        <taxon>Hexapoda</taxon>
        <taxon>Insecta</taxon>
        <taxon>Pterygota</taxon>
        <taxon>Neoptera</taxon>
        <taxon>Endopterygota</taxon>
        <taxon>Lepidoptera</taxon>
        <taxon>Glossata</taxon>
        <taxon>Ditrysia</taxon>
        <taxon>Noctuoidea</taxon>
        <taxon>Noctuidae</taxon>
        <taxon>Amphipyrinae</taxon>
        <taxon>Spodoptera</taxon>
    </lineage>
</organism>
<feature type="transmembrane region" description="Helical" evidence="1">
    <location>
        <begin position="21"/>
        <end position="40"/>
    </location>
</feature>
<dbReference type="AlphaFoldDB" id="A0A2H1WQG2"/>
<reference evidence="2" key="1">
    <citation type="submission" date="2016-07" db="EMBL/GenBank/DDBJ databases">
        <authorList>
            <person name="Bretaudeau A."/>
        </authorList>
    </citation>
    <scope>NUCLEOTIDE SEQUENCE</scope>
    <source>
        <strain evidence="2">Rice</strain>
        <tissue evidence="2">Whole body</tissue>
    </source>
</reference>
<evidence type="ECO:0000256" key="1">
    <source>
        <dbReference type="SAM" id="Phobius"/>
    </source>
</evidence>
<keyword evidence="1" id="KW-0812">Transmembrane</keyword>
<protein>
    <submittedName>
        <fullName evidence="2">SFRICE_040378</fullName>
    </submittedName>
</protein>
<keyword evidence="1" id="KW-0472">Membrane</keyword>
<accession>A0A2H1WQG2</accession>
<proteinExistence type="predicted"/>
<name>A0A2H1WQG2_SPOFR</name>
<dbReference type="EMBL" id="ODYU01010275">
    <property type="protein sequence ID" value="SOQ55268.1"/>
    <property type="molecule type" value="Genomic_DNA"/>
</dbReference>